<keyword evidence="6" id="KW-1185">Reference proteome</keyword>
<feature type="domain" description="AB hydrolase-1" evidence="3">
    <location>
        <begin position="101"/>
        <end position="277"/>
    </location>
</feature>
<dbReference type="PANTHER" id="PTHR43248:SF25">
    <property type="entry name" value="AB HYDROLASE-1 DOMAIN-CONTAINING PROTEIN-RELATED"/>
    <property type="match status" value="1"/>
</dbReference>
<evidence type="ECO:0000259" key="4">
    <source>
        <dbReference type="Pfam" id="PF08386"/>
    </source>
</evidence>
<dbReference type="InterPro" id="IPR029058">
    <property type="entry name" value="AB_hydrolase_fold"/>
</dbReference>
<dbReference type="SUPFAM" id="SSF53474">
    <property type="entry name" value="alpha/beta-Hydrolases"/>
    <property type="match status" value="1"/>
</dbReference>
<dbReference type="HOGENOM" id="CLU_013364_3_1_11"/>
<sequence length="477" mass="49459">MPVQWIVGGVVAAVTGLVAPAPTVTPTVHWAQCTRDDVGSEVECGTITVPIDWAKPNGDTISVAVYRLRAANRSSVKGTIANFADGPGATGDIAFASLRMLSPDYDLIAVDPRGVGGSSPLMCDIKDPKNFKLPPVLPPTTAAGMAGLEADQAAFRKACGTKPAAALTHLDADSVARDTDYLRQALHLPKINIYGHSYGTLIGEKYLARFGQHVRASVLEGVMDPAKDRRRFVTTAAAESEAGFTAFDRWCAANTSCALHGQDVAAVLRKAQAKAEAGQIPGTFFGREWSADGVVQAVQLNMDSHRLPTLATQLAQLAEGRNPIPDHGGGPGDLPQSVPYTDPIVCQDFALAVPGPAEAAGDLAAERRAAPITGYNTNSSQYTALCVGWPGTAPGAGTPARSTSSTPALLVSNAIDVATPTDWAHSVAGQLGDKAALVVVDQLGHGGSISVPGCGQDLIRRYLDDLGVPAAGTRCAS</sequence>
<dbReference type="Pfam" id="PF00561">
    <property type="entry name" value="Abhydrolase_1"/>
    <property type="match status" value="1"/>
</dbReference>
<dbReference type="KEGG" id="kal:KALB_425"/>
<comment type="similarity">
    <text evidence="1">Belongs to the peptidase S33 family.</text>
</comment>
<name>W5VZ01_9PSEU</name>
<dbReference type="Pfam" id="PF08386">
    <property type="entry name" value="Abhydrolase_4"/>
    <property type="match status" value="1"/>
</dbReference>
<dbReference type="InterPro" id="IPR000073">
    <property type="entry name" value="AB_hydrolase_1"/>
</dbReference>
<keyword evidence="2" id="KW-0378">Hydrolase</keyword>
<feature type="domain" description="Peptidase S33 tripeptidyl aminopeptidase-like C-terminal" evidence="4">
    <location>
        <begin position="380"/>
        <end position="475"/>
    </location>
</feature>
<gene>
    <name evidence="5" type="ORF">KALB_425</name>
</gene>
<evidence type="ECO:0000256" key="2">
    <source>
        <dbReference type="ARBA" id="ARBA00022801"/>
    </source>
</evidence>
<dbReference type="eggNOG" id="COG0596">
    <property type="taxonomic scope" value="Bacteria"/>
</dbReference>
<proteinExistence type="inferred from homology"/>
<dbReference type="GO" id="GO:0016787">
    <property type="term" value="F:hydrolase activity"/>
    <property type="evidence" value="ECO:0007669"/>
    <property type="project" value="UniProtKB-KW"/>
</dbReference>
<evidence type="ECO:0000313" key="6">
    <source>
        <dbReference type="Proteomes" id="UP000019225"/>
    </source>
</evidence>
<evidence type="ECO:0000313" key="5">
    <source>
        <dbReference type="EMBL" id="AHH93802.1"/>
    </source>
</evidence>
<dbReference type="InterPro" id="IPR013595">
    <property type="entry name" value="Pept_S33_TAP-like_C"/>
</dbReference>
<evidence type="ECO:0000259" key="3">
    <source>
        <dbReference type="Pfam" id="PF00561"/>
    </source>
</evidence>
<dbReference type="Gene3D" id="3.40.50.1820">
    <property type="entry name" value="alpha/beta hydrolase"/>
    <property type="match status" value="1"/>
</dbReference>
<dbReference type="RefSeq" id="WP_025354080.1">
    <property type="nucleotide sequence ID" value="NZ_CP007155.1"/>
</dbReference>
<dbReference type="InterPro" id="IPR051601">
    <property type="entry name" value="Serine_prot/Carboxylest_S33"/>
</dbReference>
<organism evidence="5 6">
    <name type="scientific">Kutzneria albida DSM 43870</name>
    <dbReference type="NCBI Taxonomy" id="1449976"/>
    <lineage>
        <taxon>Bacteria</taxon>
        <taxon>Bacillati</taxon>
        <taxon>Actinomycetota</taxon>
        <taxon>Actinomycetes</taxon>
        <taxon>Pseudonocardiales</taxon>
        <taxon>Pseudonocardiaceae</taxon>
        <taxon>Kutzneria</taxon>
    </lineage>
</organism>
<protein>
    <recommendedName>
        <fullName evidence="7">AB hydrolase-1 domain-containing protein</fullName>
    </recommendedName>
</protein>
<dbReference type="EMBL" id="CP007155">
    <property type="protein sequence ID" value="AHH93802.1"/>
    <property type="molecule type" value="Genomic_DNA"/>
</dbReference>
<evidence type="ECO:0000256" key="1">
    <source>
        <dbReference type="ARBA" id="ARBA00010088"/>
    </source>
</evidence>
<dbReference type="AlphaFoldDB" id="W5VZ01"/>
<reference evidence="5 6" key="1">
    <citation type="journal article" date="2014" name="BMC Genomics">
        <title>Complete genome sequence of producer of the glycopeptide antibiotic Aculeximycin Kutzneria albida DSM 43870T, a representative of minor genus of Pseudonocardiaceae.</title>
        <authorList>
            <person name="Rebets Y."/>
            <person name="Tokovenko B."/>
            <person name="Lushchyk I."/>
            <person name="Ruckert C."/>
            <person name="Zaburannyi N."/>
            <person name="Bechthold A."/>
            <person name="Kalinowski J."/>
            <person name="Luzhetskyy A."/>
        </authorList>
    </citation>
    <scope>NUCLEOTIDE SEQUENCE [LARGE SCALE GENOMIC DNA]</scope>
    <source>
        <strain evidence="5">DSM 43870</strain>
    </source>
</reference>
<dbReference type="PANTHER" id="PTHR43248">
    <property type="entry name" value="2-SUCCINYL-6-HYDROXY-2,4-CYCLOHEXADIENE-1-CARBOXYLATE SYNTHASE"/>
    <property type="match status" value="1"/>
</dbReference>
<accession>W5VZ01</accession>
<evidence type="ECO:0008006" key="7">
    <source>
        <dbReference type="Google" id="ProtNLM"/>
    </source>
</evidence>
<dbReference type="OrthoDB" id="3930934at2"/>
<dbReference type="Proteomes" id="UP000019225">
    <property type="component" value="Chromosome"/>
</dbReference>
<dbReference type="STRING" id="1449976.KALB_425"/>